<feature type="region of interest" description="Disordered" evidence="1">
    <location>
        <begin position="1"/>
        <end position="21"/>
    </location>
</feature>
<comment type="caution">
    <text evidence="2">The sequence shown here is derived from an EMBL/GenBank/DDBJ whole genome shotgun (WGS) entry which is preliminary data.</text>
</comment>
<evidence type="ECO:0000313" key="3">
    <source>
        <dbReference type="Proteomes" id="UP000887013"/>
    </source>
</evidence>
<name>A0A8X6ILD3_NEPPI</name>
<gene>
    <name evidence="2" type="ORF">NPIL_448321</name>
</gene>
<dbReference type="EMBL" id="BMAW01045415">
    <property type="protein sequence ID" value="GFS49895.1"/>
    <property type="molecule type" value="Genomic_DNA"/>
</dbReference>
<keyword evidence="3" id="KW-1185">Reference proteome</keyword>
<protein>
    <submittedName>
        <fullName evidence="2">Uncharacterized protein</fullName>
    </submittedName>
</protein>
<evidence type="ECO:0000313" key="2">
    <source>
        <dbReference type="EMBL" id="GFS49895.1"/>
    </source>
</evidence>
<accession>A0A8X6ILD3</accession>
<sequence>MENRKAPGRPSTPTEDTDRVRHAKITRHYTLRHFLLRYVKDRVYATPVPDIDEIKQRIIQVIGGIPAEMLQNPMWN</sequence>
<proteinExistence type="predicted"/>
<evidence type="ECO:0000256" key="1">
    <source>
        <dbReference type="SAM" id="MobiDB-lite"/>
    </source>
</evidence>
<organism evidence="2 3">
    <name type="scientific">Nephila pilipes</name>
    <name type="common">Giant wood spider</name>
    <name type="synonym">Nephila maculata</name>
    <dbReference type="NCBI Taxonomy" id="299642"/>
    <lineage>
        <taxon>Eukaryota</taxon>
        <taxon>Metazoa</taxon>
        <taxon>Ecdysozoa</taxon>
        <taxon>Arthropoda</taxon>
        <taxon>Chelicerata</taxon>
        <taxon>Arachnida</taxon>
        <taxon>Araneae</taxon>
        <taxon>Araneomorphae</taxon>
        <taxon>Entelegynae</taxon>
        <taxon>Araneoidea</taxon>
        <taxon>Nephilidae</taxon>
        <taxon>Nephila</taxon>
    </lineage>
</organism>
<dbReference type="OrthoDB" id="7922405at2759"/>
<reference evidence="2" key="1">
    <citation type="submission" date="2020-08" db="EMBL/GenBank/DDBJ databases">
        <title>Multicomponent nature underlies the extraordinary mechanical properties of spider dragline silk.</title>
        <authorList>
            <person name="Kono N."/>
            <person name="Nakamura H."/>
            <person name="Mori M."/>
            <person name="Yoshida Y."/>
            <person name="Ohtoshi R."/>
            <person name="Malay A.D."/>
            <person name="Moran D.A.P."/>
            <person name="Tomita M."/>
            <person name="Numata K."/>
            <person name="Arakawa K."/>
        </authorList>
    </citation>
    <scope>NUCLEOTIDE SEQUENCE</scope>
</reference>
<dbReference type="Proteomes" id="UP000887013">
    <property type="component" value="Unassembled WGS sequence"/>
</dbReference>
<dbReference type="AlphaFoldDB" id="A0A8X6ILD3"/>